<evidence type="ECO:0000259" key="2">
    <source>
        <dbReference type="Pfam" id="PF00582"/>
    </source>
</evidence>
<dbReference type="Gene3D" id="3.40.50.12370">
    <property type="match status" value="1"/>
</dbReference>
<dbReference type="SUPFAM" id="SSF52402">
    <property type="entry name" value="Adenine nucleotide alpha hydrolases-like"/>
    <property type="match status" value="2"/>
</dbReference>
<dbReference type="PANTHER" id="PTHR46268:SF15">
    <property type="entry name" value="UNIVERSAL STRESS PROTEIN HP_0031"/>
    <property type="match status" value="1"/>
</dbReference>
<name>A0ABU1YN29_ROSSA</name>
<comment type="similarity">
    <text evidence="1">Belongs to the universal stress protein A family.</text>
</comment>
<dbReference type="PANTHER" id="PTHR46268">
    <property type="entry name" value="STRESS RESPONSE PROTEIN NHAX"/>
    <property type="match status" value="1"/>
</dbReference>
<comment type="caution">
    <text evidence="3">The sequence shown here is derived from an EMBL/GenBank/DDBJ whole genome shotgun (WGS) entry which is preliminary data.</text>
</comment>
<sequence>MSLRSILVHLDSSRHAQARVDTAAALALQYDAHLIGLAPTGWMVMPAESVAAAALAMYEETALRLLREAAQARIDDFRQQVQRLGVPSYETRMAVGYAGEAMALAARYCDLTVVTQNDPDEVRAEQSPQMAQDVLLQSGRPLLVLPYAGEWTIAPPRRVLVGWNASREAARAMHDALPFLRKASNVQVAVFETPEDVGMAHGDVPGADIGLWLARHGVKVDVKHVPAKVAAGEALLSHAFDINADLIVTGGYGHSRFRESILGGVTRTLMRSSPVPVLMSH</sequence>
<dbReference type="InterPro" id="IPR006015">
    <property type="entry name" value="Universal_stress_UspA"/>
</dbReference>
<dbReference type="CDD" id="cd00293">
    <property type="entry name" value="USP-like"/>
    <property type="match status" value="1"/>
</dbReference>
<protein>
    <submittedName>
        <fullName evidence="3">Nucleotide-binding universal stress UspA family protein</fullName>
    </submittedName>
</protein>
<feature type="domain" description="UspA" evidence="2">
    <location>
        <begin position="4"/>
        <end position="117"/>
    </location>
</feature>
<evidence type="ECO:0000313" key="3">
    <source>
        <dbReference type="EMBL" id="MDR7270262.1"/>
    </source>
</evidence>
<dbReference type="RefSeq" id="WP_310265972.1">
    <property type="nucleotide sequence ID" value="NZ_JAVDXU010000002.1"/>
</dbReference>
<reference evidence="3 4" key="1">
    <citation type="submission" date="2023-07" db="EMBL/GenBank/DDBJ databases">
        <title>Sorghum-associated microbial communities from plants grown in Nebraska, USA.</title>
        <authorList>
            <person name="Schachtman D."/>
        </authorList>
    </citation>
    <scope>NUCLEOTIDE SEQUENCE [LARGE SCALE GENOMIC DNA]</scope>
    <source>
        <strain evidence="3 4">BE314</strain>
    </source>
</reference>
<evidence type="ECO:0000313" key="4">
    <source>
        <dbReference type="Proteomes" id="UP001180453"/>
    </source>
</evidence>
<organism evidence="3 4">
    <name type="scientific">Roseateles saccharophilus</name>
    <name type="common">Pseudomonas saccharophila</name>
    <dbReference type="NCBI Taxonomy" id="304"/>
    <lineage>
        <taxon>Bacteria</taxon>
        <taxon>Pseudomonadati</taxon>
        <taxon>Pseudomonadota</taxon>
        <taxon>Betaproteobacteria</taxon>
        <taxon>Burkholderiales</taxon>
        <taxon>Sphaerotilaceae</taxon>
        <taxon>Roseateles</taxon>
    </lineage>
</organism>
<evidence type="ECO:0000256" key="1">
    <source>
        <dbReference type="ARBA" id="ARBA00008791"/>
    </source>
</evidence>
<accession>A0ABU1YN29</accession>
<dbReference type="InterPro" id="IPR006016">
    <property type="entry name" value="UspA"/>
</dbReference>
<keyword evidence="4" id="KW-1185">Reference proteome</keyword>
<dbReference type="Proteomes" id="UP001180453">
    <property type="component" value="Unassembled WGS sequence"/>
</dbReference>
<dbReference type="EMBL" id="JAVDXU010000002">
    <property type="protein sequence ID" value="MDR7270262.1"/>
    <property type="molecule type" value="Genomic_DNA"/>
</dbReference>
<feature type="domain" description="UspA" evidence="2">
    <location>
        <begin position="157"/>
        <end position="279"/>
    </location>
</feature>
<gene>
    <name evidence="3" type="ORF">J2X20_002920</name>
</gene>
<dbReference type="Pfam" id="PF00582">
    <property type="entry name" value="Usp"/>
    <property type="match status" value="2"/>
</dbReference>
<proteinExistence type="inferred from homology"/>
<dbReference type="PRINTS" id="PR01438">
    <property type="entry name" value="UNVRSLSTRESS"/>
</dbReference>